<keyword evidence="2" id="KW-1185">Reference proteome</keyword>
<accession>A0A1H4ST21</accession>
<dbReference type="InterPro" id="IPR009097">
    <property type="entry name" value="Cyclic_Pdiesterase"/>
</dbReference>
<dbReference type="Gene3D" id="3.90.1140.10">
    <property type="entry name" value="Cyclic phosphodiesterase"/>
    <property type="match status" value="1"/>
</dbReference>
<organism evidence="1 2">
    <name type="scientific">Arthrobacter woluwensis</name>
    <dbReference type="NCBI Taxonomy" id="156980"/>
    <lineage>
        <taxon>Bacteria</taxon>
        <taxon>Bacillati</taxon>
        <taxon>Actinomycetota</taxon>
        <taxon>Actinomycetes</taxon>
        <taxon>Micrococcales</taxon>
        <taxon>Micrococcaceae</taxon>
        <taxon>Arthrobacter</taxon>
    </lineage>
</organism>
<proteinExistence type="predicted"/>
<dbReference type="AlphaFoldDB" id="A0A1H4ST21"/>
<keyword evidence="1" id="KW-0436">Ligase</keyword>
<dbReference type="PANTHER" id="PTHR40037:SF1">
    <property type="entry name" value="PHOSPHOESTERASE SAOUHSC_00951-RELATED"/>
    <property type="match status" value="1"/>
</dbReference>
<gene>
    <name evidence="1" type="ORF">SAMN04489745_2956</name>
</gene>
<evidence type="ECO:0000313" key="2">
    <source>
        <dbReference type="Proteomes" id="UP000182652"/>
    </source>
</evidence>
<dbReference type="STRING" id="156980.SAMN04489745_2956"/>
<reference evidence="1 2" key="1">
    <citation type="submission" date="2016-10" db="EMBL/GenBank/DDBJ databases">
        <authorList>
            <person name="de Groot N.N."/>
        </authorList>
    </citation>
    <scope>NUCLEOTIDE SEQUENCE [LARGE SCALE GENOMIC DNA]</scope>
    <source>
        <strain evidence="1 2">DSM 10495</strain>
    </source>
</reference>
<sequence>MCQEPNAGGAVTQQGPDPAEETQPCVGVIIGFPEDIASELQVWRASFGDPMASHVPAHITLVTTTPAADWPSALEHVRSVATDTDPFTITLNGTGSFRPVSPVVYLNVVEGFEDCVQLHEALQAGPLDREPAFPYHPHVTVAHDVGESSLTDAEEALASYAATITVDRIGVYEHVANGFWKLREEVPLGGTPKQR</sequence>
<name>A0A1H4ST21_9MICC</name>
<dbReference type="PANTHER" id="PTHR40037">
    <property type="entry name" value="PHOSPHOESTERASE YJCG-RELATED"/>
    <property type="match status" value="1"/>
</dbReference>
<dbReference type="RefSeq" id="WP_066214454.1">
    <property type="nucleotide sequence ID" value="NZ_CP049819.1"/>
</dbReference>
<dbReference type="EMBL" id="FNSN01000003">
    <property type="protein sequence ID" value="SEC47210.1"/>
    <property type="molecule type" value="Genomic_DNA"/>
</dbReference>
<dbReference type="Pfam" id="PF13563">
    <property type="entry name" value="2_5_RNA_ligase2"/>
    <property type="match status" value="1"/>
</dbReference>
<dbReference type="Proteomes" id="UP000182652">
    <property type="component" value="Unassembled WGS sequence"/>
</dbReference>
<evidence type="ECO:0000313" key="1">
    <source>
        <dbReference type="EMBL" id="SEC47210.1"/>
    </source>
</evidence>
<dbReference type="SMR" id="A0A1H4ST21"/>
<protein>
    <submittedName>
        <fullName evidence="1">2'-5' RNA ligase</fullName>
    </submittedName>
</protein>
<dbReference type="SUPFAM" id="SSF55144">
    <property type="entry name" value="LigT-like"/>
    <property type="match status" value="1"/>
</dbReference>
<dbReference type="InterPro" id="IPR050580">
    <property type="entry name" value="2H_phosphoesterase_YjcG-like"/>
</dbReference>
<dbReference type="GO" id="GO:0016874">
    <property type="term" value="F:ligase activity"/>
    <property type="evidence" value="ECO:0007669"/>
    <property type="project" value="UniProtKB-KW"/>
</dbReference>